<dbReference type="GO" id="GO:0016757">
    <property type="term" value="F:glycosyltransferase activity"/>
    <property type="evidence" value="ECO:0007669"/>
    <property type="project" value="UniProtKB-KW"/>
</dbReference>
<evidence type="ECO:0000313" key="3">
    <source>
        <dbReference type="Proteomes" id="UP000067461"/>
    </source>
</evidence>
<dbReference type="OrthoDB" id="9154044at2"/>
<proteinExistence type="predicted"/>
<organism evidence="2 3">
    <name type="scientific">Serpentinimonas raichei</name>
    <dbReference type="NCBI Taxonomy" id="1458425"/>
    <lineage>
        <taxon>Bacteria</taxon>
        <taxon>Pseudomonadati</taxon>
        <taxon>Pseudomonadota</taxon>
        <taxon>Betaproteobacteria</taxon>
        <taxon>Burkholderiales</taxon>
        <taxon>Comamonadaceae</taxon>
        <taxon>Serpentinimonas</taxon>
    </lineage>
</organism>
<reference evidence="2 3" key="1">
    <citation type="journal article" date="2014" name="Nat. Commun.">
        <title>Physiological and genomic features of highly alkaliphilic hydrogen-utilizing Betaproteobacteria from a continental serpentinizing site.</title>
        <authorList>
            <person name="Suzuki S."/>
            <person name="Kuenen J.G."/>
            <person name="Schipper K."/>
            <person name="van der Velde S."/>
            <person name="Ishii S."/>
            <person name="Wu A."/>
            <person name="Sorokin D.Y."/>
            <person name="Tenney A."/>
            <person name="Meng X.Y."/>
            <person name="Morrill P.L."/>
            <person name="Kamagata Y."/>
            <person name="Muyzer G."/>
            <person name="Nealson K.H."/>
        </authorList>
    </citation>
    <scope>NUCLEOTIDE SEQUENCE [LARGE SCALE GENOMIC DNA]</scope>
    <source>
        <strain evidence="2 3">A1</strain>
    </source>
</reference>
<dbReference type="Proteomes" id="UP000067461">
    <property type="component" value="Chromosome"/>
</dbReference>
<keyword evidence="1" id="KW-0812">Transmembrane</keyword>
<gene>
    <name evidence="2" type="ORF">SRAA_0396</name>
</gene>
<dbReference type="AlphaFoldDB" id="A0A060NHM5"/>
<evidence type="ECO:0000313" key="2">
    <source>
        <dbReference type="EMBL" id="BAO80250.1"/>
    </source>
</evidence>
<accession>A0A060NHM5</accession>
<keyword evidence="1" id="KW-0472">Membrane</keyword>
<keyword evidence="3" id="KW-1185">Reference proteome</keyword>
<keyword evidence="2" id="KW-0328">Glycosyltransferase</keyword>
<name>A0A060NHM5_9BURK</name>
<protein>
    <submittedName>
        <fullName evidence="2">Predicted amidophosphoribosyltransferase</fullName>
    </submittedName>
</protein>
<evidence type="ECO:0000256" key="1">
    <source>
        <dbReference type="SAM" id="Phobius"/>
    </source>
</evidence>
<dbReference type="KEGG" id="cbaa:SRAA_0396"/>
<keyword evidence="2" id="KW-0808">Transferase</keyword>
<keyword evidence="1" id="KW-1133">Transmembrane helix</keyword>
<dbReference type="HOGENOM" id="CLU_1501044_0_0_4"/>
<dbReference type="RefSeq" id="WP_144318683.1">
    <property type="nucleotide sequence ID" value="NZ_AP014568.1"/>
</dbReference>
<feature type="transmembrane region" description="Helical" evidence="1">
    <location>
        <begin position="39"/>
        <end position="60"/>
    </location>
</feature>
<sequence length="179" mass="18226">MKPLLRTPNLSLPSGTPAVAALGRGGRVGRRVQGGRVQLGPVLAALLVWALVGLSLAFWARPWWQPNPVPLPPAAPPAVQVQAEQVARALGAQAAAPNLAGQGEPLSAATVLQLLGVVSDGHGHGVALLAEAGQPARALRVGQALPDGWVLHSLSATEVVLAAPAGQSGERRLALPQTE</sequence>
<dbReference type="EMBL" id="AP014568">
    <property type="protein sequence ID" value="BAO80250.1"/>
    <property type="molecule type" value="Genomic_DNA"/>
</dbReference>
<dbReference type="STRING" id="1458425.SRAA_0396"/>